<proteinExistence type="predicted"/>
<dbReference type="RefSeq" id="WP_271092397.1">
    <property type="nucleotide sequence ID" value="NZ_JAPJZH010000024.1"/>
</dbReference>
<gene>
    <name evidence="2" type="ORF">OOZ53_24430</name>
</gene>
<keyword evidence="1" id="KW-0472">Membrane</keyword>
<evidence type="ECO:0000256" key="1">
    <source>
        <dbReference type="SAM" id="Phobius"/>
    </source>
</evidence>
<organism evidence="2 3">
    <name type="scientific">Hoeflea poritis</name>
    <dbReference type="NCBI Taxonomy" id="2993659"/>
    <lineage>
        <taxon>Bacteria</taxon>
        <taxon>Pseudomonadati</taxon>
        <taxon>Pseudomonadota</taxon>
        <taxon>Alphaproteobacteria</taxon>
        <taxon>Hyphomicrobiales</taxon>
        <taxon>Rhizobiaceae</taxon>
        <taxon>Hoeflea</taxon>
    </lineage>
</organism>
<keyword evidence="3" id="KW-1185">Reference proteome</keyword>
<sequence>MDQDYPSIRFAIKNKPLIEWVAAGYVLVTGFALFFHTGAMLVLPLAALSAVAAFAIVRLLIEIVALVADTMMPR</sequence>
<accession>A0ABT4VWV6</accession>
<keyword evidence="1" id="KW-1133">Transmembrane helix</keyword>
<feature type="transmembrane region" description="Helical" evidence="1">
    <location>
        <begin position="41"/>
        <end position="68"/>
    </location>
</feature>
<evidence type="ECO:0000313" key="2">
    <source>
        <dbReference type="EMBL" id="MDA4848527.1"/>
    </source>
</evidence>
<dbReference type="EMBL" id="JAPJZH010000024">
    <property type="protein sequence ID" value="MDA4848527.1"/>
    <property type="molecule type" value="Genomic_DNA"/>
</dbReference>
<protein>
    <submittedName>
        <fullName evidence="2">Uncharacterized protein</fullName>
    </submittedName>
</protein>
<comment type="caution">
    <text evidence="2">The sequence shown here is derived from an EMBL/GenBank/DDBJ whole genome shotgun (WGS) entry which is preliminary data.</text>
</comment>
<feature type="transmembrane region" description="Helical" evidence="1">
    <location>
        <begin position="17"/>
        <end position="35"/>
    </location>
</feature>
<evidence type="ECO:0000313" key="3">
    <source>
        <dbReference type="Proteomes" id="UP001148313"/>
    </source>
</evidence>
<dbReference type="Proteomes" id="UP001148313">
    <property type="component" value="Unassembled WGS sequence"/>
</dbReference>
<reference evidence="2" key="1">
    <citation type="submission" date="2022-11" db="EMBL/GenBank/DDBJ databases">
        <title>Hoeflea poritis sp. nov., isolated from scleractinian coral Porites lutea.</title>
        <authorList>
            <person name="Zhang G."/>
            <person name="Wei Q."/>
            <person name="Cai L."/>
        </authorList>
    </citation>
    <scope>NUCLEOTIDE SEQUENCE</scope>
    <source>
        <strain evidence="2">E7-10</strain>
    </source>
</reference>
<name>A0ABT4VWV6_9HYPH</name>
<keyword evidence="1" id="KW-0812">Transmembrane</keyword>